<dbReference type="RefSeq" id="WP_203888478.1">
    <property type="nucleotide sequence ID" value="NZ_BOOH01000001.1"/>
</dbReference>
<comment type="caution">
    <text evidence="5">The sequence shown here is derived from an EMBL/GenBank/DDBJ whole genome shotgun (WGS) entry which is preliminary data.</text>
</comment>
<keyword evidence="2 4" id="KW-0808">Transferase</keyword>
<name>A0A8J3RDI5_9ACTN</name>
<evidence type="ECO:0000256" key="1">
    <source>
        <dbReference type="ARBA" id="ARBA00006383"/>
    </source>
</evidence>
<dbReference type="PANTHER" id="PTHR11104:SF0">
    <property type="entry name" value="SPBETA PROPHAGE-DERIVED AMINOGLYCOSIDE N(3')-ACETYLTRANSFERASE-LIKE PROTEIN YOKD"/>
    <property type="match status" value="1"/>
</dbReference>
<dbReference type="InterPro" id="IPR028345">
    <property type="entry name" value="Antibiotic_NAT-like"/>
</dbReference>
<evidence type="ECO:0000256" key="2">
    <source>
        <dbReference type="ARBA" id="ARBA00022679"/>
    </source>
</evidence>
<comment type="catalytic activity">
    <reaction evidence="4">
        <text>a 2-deoxystreptamine antibiotic + acetyl-CoA = an N(3)-acetyl-2-deoxystreptamine antibiotic + CoA + H(+)</text>
        <dbReference type="Rhea" id="RHEA:12665"/>
        <dbReference type="ChEBI" id="CHEBI:15378"/>
        <dbReference type="ChEBI" id="CHEBI:57287"/>
        <dbReference type="ChEBI" id="CHEBI:57288"/>
        <dbReference type="ChEBI" id="CHEBI:57921"/>
        <dbReference type="ChEBI" id="CHEBI:77452"/>
        <dbReference type="EC" id="2.3.1.81"/>
    </reaction>
</comment>
<dbReference type="EMBL" id="BOOH01000001">
    <property type="protein sequence ID" value="GIH73732.1"/>
    <property type="molecule type" value="Genomic_DNA"/>
</dbReference>
<dbReference type="PANTHER" id="PTHR11104">
    <property type="entry name" value="AMINOGLYCOSIDE N3-ACETYLTRANSFERASE"/>
    <property type="match status" value="1"/>
</dbReference>
<keyword evidence="6" id="KW-1185">Reference proteome</keyword>
<accession>A0A8J3RDI5</accession>
<keyword evidence="4" id="KW-0046">Antibiotic resistance</keyword>
<evidence type="ECO:0000313" key="6">
    <source>
        <dbReference type="Proteomes" id="UP000616724"/>
    </source>
</evidence>
<dbReference type="Pfam" id="PF02522">
    <property type="entry name" value="Antibiotic_NAT"/>
    <property type="match status" value="1"/>
</dbReference>
<dbReference type="InterPro" id="IPR003679">
    <property type="entry name" value="Amioglycoside_AcTrfase"/>
</dbReference>
<evidence type="ECO:0000256" key="3">
    <source>
        <dbReference type="ARBA" id="ARBA00023315"/>
    </source>
</evidence>
<dbReference type="AlphaFoldDB" id="A0A8J3RDI5"/>
<dbReference type="GO" id="GO:0046353">
    <property type="term" value="F:aminoglycoside 3-N-acetyltransferase activity"/>
    <property type="evidence" value="ECO:0007669"/>
    <property type="project" value="UniProtKB-EC"/>
</dbReference>
<evidence type="ECO:0000256" key="4">
    <source>
        <dbReference type="RuleBase" id="RU365031"/>
    </source>
</evidence>
<comment type="similarity">
    <text evidence="1 4">Belongs to the antibiotic N-acetyltransferase family.</text>
</comment>
<dbReference type="SUPFAM" id="SSF110710">
    <property type="entry name" value="TTHA0583/YokD-like"/>
    <property type="match status" value="1"/>
</dbReference>
<reference evidence="5 6" key="1">
    <citation type="submission" date="2021-01" db="EMBL/GenBank/DDBJ databases">
        <title>Whole genome shotgun sequence of Planobispora longispora NBRC 13918.</title>
        <authorList>
            <person name="Komaki H."/>
            <person name="Tamura T."/>
        </authorList>
    </citation>
    <scope>NUCLEOTIDE SEQUENCE [LARGE SCALE GENOMIC DNA]</scope>
    <source>
        <strain evidence="5 6">NBRC 13918</strain>
    </source>
</reference>
<dbReference type="GO" id="GO:0046677">
    <property type="term" value="P:response to antibiotic"/>
    <property type="evidence" value="ECO:0007669"/>
    <property type="project" value="UniProtKB-KW"/>
</dbReference>
<keyword evidence="3 4" id="KW-0012">Acyltransferase</keyword>
<proteinExistence type="inferred from homology"/>
<evidence type="ECO:0000313" key="5">
    <source>
        <dbReference type="EMBL" id="GIH73732.1"/>
    </source>
</evidence>
<sequence length="265" mass="27978">MPDPLTIGHLVTGLRSLGVARGDVLLVHSSLSRLGHVVGGAGAVVLALREAVGEGGTLVVPAQSWQLCDPAYLADPAVPEAWWETIRRTMPPYDPAWTPSRSMGAVAEALRTMPGARRSGHPHRSFAAWGRHADAVTARHDLDDPVGEGSPLPAVHDLDGRVLLLGVGHDKNTSLHLAEARSGLPRARVPNGAPLLVGGERRWVRFTEPAVEDADFPAAGAAFAGTGGVRHGTIGAATALLMSQRALVDFAASWFRAHRAHRAPR</sequence>
<protein>
    <recommendedName>
        <fullName evidence="4">Aminoglycoside N(3)-acetyltransferase</fullName>
        <ecNumber evidence="4">2.3.1.-</ecNumber>
    </recommendedName>
</protein>
<gene>
    <name evidence="5" type="ORF">Plo01_01610</name>
</gene>
<dbReference type="Proteomes" id="UP000616724">
    <property type="component" value="Unassembled WGS sequence"/>
</dbReference>
<dbReference type="EC" id="2.3.1.-" evidence="4"/>
<organism evidence="5 6">
    <name type="scientific">Planobispora longispora</name>
    <dbReference type="NCBI Taxonomy" id="28887"/>
    <lineage>
        <taxon>Bacteria</taxon>
        <taxon>Bacillati</taxon>
        <taxon>Actinomycetota</taxon>
        <taxon>Actinomycetes</taxon>
        <taxon>Streptosporangiales</taxon>
        <taxon>Streptosporangiaceae</taxon>
        <taxon>Planobispora</taxon>
    </lineage>
</organism>